<dbReference type="Proteomes" id="UP000440978">
    <property type="component" value="Unassembled WGS sequence"/>
</dbReference>
<dbReference type="Pfam" id="PF19754">
    <property type="entry name" value="DUF6241"/>
    <property type="match status" value="1"/>
</dbReference>
<dbReference type="OrthoDB" id="1932566at2"/>
<keyword evidence="2" id="KW-1133">Transmembrane helix</keyword>
<keyword evidence="2" id="KW-0472">Membrane</keyword>
<evidence type="ECO:0000256" key="1">
    <source>
        <dbReference type="SAM" id="MobiDB-lite"/>
    </source>
</evidence>
<feature type="region of interest" description="Disordered" evidence="1">
    <location>
        <begin position="35"/>
        <end position="67"/>
    </location>
</feature>
<evidence type="ECO:0000313" key="4">
    <source>
        <dbReference type="Proteomes" id="UP000440978"/>
    </source>
</evidence>
<protein>
    <submittedName>
        <fullName evidence="3">Uncharacterized protein</fullName>
    </submittedName>
</protein>
<dbReference type="EMBL" id="WNHB01000021">
    <property type="protein sequence ID" value="MTT32824.1"/>
    <property type="molecule type" value="Genomic_DNA"/>
</dbReference>
<gene>
    <name evidence="3" type="ORF">GMB86_12485</name>
</gene>
<feature type="compositionally biased region" description="Basic and acidic residues" evidence="1">
    <location>
        <begin position="41"/>
        <end position="59"/>
    </location>
</feature>
<dbReference type="InterPro" id="IPR046208">
    <property type="entry name" value="DUF6241"/>
</dbReference>
<organism evidence="3 4">
    <name type="scientific">Terrilactibacillus tamarindi</name>
    <dbReference type="NCBI Taxonomy" id="2599694"/>
    <lineage>
        <taxon>Bacteria</taxon>
        <taxon>Bacillati</taxon>
        <taxon>Bacillota</taxon>
        <taxon>Bacilli</taxon>
        <taxon>Bacillales</taxon>
        <taxon>Bacillaceae</taxon>
        <taxon>Terrilactibacillus</taxon>
    </lineage>
</organism>
<dbReference type="AlphaFoldDB" id="A0A6N8CRN0"/>
<keyword evidence="4" id="KW-1185">Reference proteome</keyword>
<dbReference type="RefSeq" id="WP_141191353.1">
    <property type="nucleotide sequence ID" value="NZ_WNHB01000021.1"/>
</dbReference>
<proteinExistence type="predicted"/>
<sequence>MKWFFYSLMTVCLVIIVGGSIYIYNVINADPSQMTQNQEETQSKEIKSKQDIKSEEAQTEKIGGIKTDLELSQDPTEDEVLEIMHEMTHQKVKADEKWGAVQMTPEHIQTLLELVAKNNFENKDELSSILNKWKKKNFSTVDQDHNDLWSLQGGNVGKAYGILSESEEQVFIKNNFESE</sequence>
<accession>A0A6N8CRN0</accession>
<evidence type="ECO:0000313" key="3">
    <source>
        <dbReference type="EMBL" id="MTT32824.1"/>
    </source>
</evidence>
<keyword evidence="2" id="KW-0812">Transmembrane</keyword>
<feature type="transmembrane region" description="Helical" evidence="2">
    <location>
        <begin position="6"/>
        <end position="27"/>
    </location>
</feature>
<name>A0A6N8CRN0_9BACI</name>
<comment type="caution">
    <text evidence="3">The sequence shown here is derived from an EMBL/GenBank/DDBJ whole genome shotgun (WGS) entry which is preliminary data.</text>
</comment>
<reference evidence="3 4" key="1">
    <citation type="submission" date="2019-11" db="EMBL/GenBank/DDBJ databases">
        <title>Terrilactibacillus tamarindus sp. nov. BCM23-1 isolated from bark of Tamarindus indica.</title>
        <authorList>
            <person name="Kingkaew E."/>
            <person name="Tanasupawat S."/>
        </authorList>
    </citation>
    <scope>NUCLEOTIDE SEQUENCE [LARGE SCALE GENOMIC DNA]</scope>
    <source>
        <strain evidence="3 4">BCM23-1</strain>
    </source>
</reference>
<evidence type="ECO:0000256" key="2">
    <source>
        <dbReference type="SAM" id="Phobius"/>
    </source>
</evidence>